<evidence type="ECO:0000313" key="1">
    <source>
        <dbReference type="EMBL" id="QTA88272.1"/>
    </source>
</evidence>
<accession>A0A975GNZ1</accession>
<gene>
    <name evidence="1" type="ORF">dnm_043140</name>
</gene>
<dbReference type="Proteomes" id="UP000663722">
    <property type="component" value="Chromosome"/>
</dbReference>
<name>A0A975GNZ1_9BACT</name>
<proteinExistence type="predicted"/>
<sequence length="112" mass="12553">MAEITRDYKETVSNRLRQDPAFAAALLDEAISLFLNGEAVTARLILRDLVNTTVGFEKLALETDKPSKSLYRMLSAGGNPTMNNLTRIISVLRRNLNINIEVRSVPQHQQIT</sequence>
<dbReference type="RefSeq" id="WP_207683109.1">
    <property type="nucleotide sequence ID" value="NZ_CP061800.1"/>
</dbReference>
<evidence type="ECO:0000313" key="2">
    <source>
        <dbReference type="Proteomes" id="UP000663722"/>
    </source>
</evidence>
<dbReference type="KEGG" id="dmm:dnm_043140"/>
<reference evidence="1" key="1">
    <citation type="journal article" date="2021" name="Microb. Physiol.">
        <title>Proteogenomic Insights into the Physiology of Marine, Sulfate-Reducing, Filamentous Desulfonema limicola and Desulfonema magnum.</title>
        <authorList>
            <person name="Schnaars V."/>
            <person name="Wohlbrand L."/>
            <person name="Scheve S."/>
            <person name="Hinrichs C."/>
            <person name="Reinhardt R."/>
            <person name="Rabus R."/>
        </authorList>
    </citation>
    <scope>NUCLEOTIDE SEQUENCE</scope>
    <source>
        <strain evidence="1">4be13</strain>
    </source>
</reference>
<protein>
    <submittedName>
        <fullName evidence="1">Uncharacterized protein</fullName>
    </submittedName>
</protein>
<dbReference type="EMBL" id="CP061800">
    <property type="protein sequence ID" value="QTA88272.1"/>
    <property type="molecule type" value="Genomic_DNA"/>
</dbReference>
<organism evidence="1 2">
    <name type="scientific">Desulfonema magnum</name>
    <dbReference type="NCBI Taxonomy" id="45655"/>
    <lineage>
        <taxon>Bacteria</taxon>
        <taxon>Pseudomonadati</taxon>
        <taxon>Thermodesulfobacteriota</taxon>
        <taxon>Desulfobacteria</taxon>
        <taxon>Desulfobacterales</taxon>
        <taxon>Desulfococcaceae</taxon>
        <taxon>Desulfonema</taxon>
    </lineage>
</organism>
<keyword evidence="2" id="KW-1185">Reference proteome</keyword>
<dbReference type="AlphaFoldDB" id="A0A975GNZ1"/>